<gene>
    <name evidence="4" type="ORF">SAMN05421804_101306</name>
</gene>
<evidence type="ECO:0000313" key="5">
    <source>
        <dbReference type="Proteomes" id="UP000183255"/>
    </source>
</evidence>
<organism evidence="4 5">
    <name type="scientific">Proteiniclasticum ruminis</name>
    <dbReference type="NCBI Taxonomy" id="398199"/>
    <lineage>
        <taxon>Bacteria</taxon>
        <taxon>Bacillati</taxon>
        <taxon>Bacillota</taxon>
        <taxon>Clostridia</taxon>
        <taxon>Eubacteriales</taxon>
        <taxon>Clostridiaceae</taxon>
        <taxon>Proteiniclasticum</taxon>
    </lineage>
</organism>
<evidence type="ECO:0000256" key="1">
    <source>
        <dbReference type="ARBA" id="ARBA00022857"/>
    </source>
</evidence>
<dbReference type="InterPro" id="IPR013149">
    <property type="entry name" value="ADH-like_C"/>
</dbReference>
<reference evidence="4 5" key="1">
    <citation type="submission" date="2016-10" db="EMBL/GenBank/DDBJ databases">
        <authorList>
            <person name="de Groot N.N."/>
        </authorList>
    </citation>
    <scope>NUCLEOTIDE SEQUENCE [LARGE SCALE GENOMIC DNA]</scope>
    <source>
        <strain evidence="4 5">CGMCC 1.5058</strain>
    </source>
</reference>
<dbReference type="SUPFAM" id="SSF51735">
    <property type="entry name" value="NAD(P)-binding Rossmann-fold domains"/>
    <property type="match status" value="1"/>
</dbReference>
<dbReference type="Pfam" id="PF08240">
    <property type="entry name" value="ADH_N"/>
    <property type="match status" value="1"/>
</dbReference>
<protein>
    <submittedName>
        <fullName evidence="4">Putative quinone oxidoreductase, YhdH/YhfP family</fullName>
    </submittedName>
</protein>
<sequence>MSFFVSKQGVRNLEKGYNKGKILEEGEHMKRALILEKMEDGSVLNYQNIDLLNLSDGEVRIKVSYTGINYKDRLSVDASSKVVRKYPMVPGIDFSGIVVDSKAPDYSVGDQVLVTGYGYGTDHPGGYQESVAVKQEHLIRLPEEMTLKDGMIYGTAGFTAALSVDAMEKVLGNLEGKKILVTGGSGGVSSHGVLILHKLGAKVSVATRSLEHKEYLESLGAHEVLLFDGLLEKRRALSTEKWDGVLDTTGGEALGNILTEVKYGGIVCTSGNLSGIRFESTVFPFILRGITLKGIDSVMVDHTIRNDIFKKLATSWHSENLGRTVKNVISFNELREELLNPSEGVGRVVVDMNI</sequence>
<proteinExistence type="predicted"/>
<dbReference type="InterPro" id="IPR014188">
    <property type="entry name" value="Acrylyl-CoA_reductase_AcuI"/>
</dbReference>
<dbReference type="InterPro" id="IPR013154">
    <property type="entry name" value="ADH-like_N"/>
</dbReference>
<dbReference type="AlphaFoldDB" id="A0A1G8GM02"/>
<dbReference type="SUPFAM" id="SSF50129">
    <property type="entry name" value="GroES-like"/>
    <property type="match status" value="1"/>
</dbReference>
<dbReference type="GO" id="GO:0070402">
    <property type="term" value="F:NADPH binding"/>
    <property type="evidence" value="ECO:0007669"/>
    <property type="project" value="TreeGrafter"/>
</dbReference>
<dbReference type="InterPro" id="IPR020843">
    <property type="entry name" value="ER"/>
</dbReference>
<keyword evidence="2" id="KW-0560">Oxidoreductase</keyword>
<dbReference type="SMART" id="SM00829">
    <property type="entry name" value="PKS_ER"/>
    <property type="match status" value="1"/>
</dbReference>
<evidence type="ECO:0000313" key="4">
    <source>
        <dbReference type="EMBL" id="SDH95402.1"/>
    </source>
</evidence>
<dbReference type="Gene3D" id="3.90.180.10">
    <property type="entry name" value="Medium-chain alcohol dehydrogenases, catalytic domain"/>
    <property type="match status" value="1"/>
</dbReference>
<dbReference type="PANTHER" id="PTHR48106">
    <property type="entry name" value="QUINONE OXIDOREDUCTASE PIG3-RELATED"/>
    <property type="match status" value="1"/>
</dbReference>
<dbReference type="GO" id="GO:0016651">
    <property type="term" value="F:oxidoreductase activity, acting on NAD(P)H"/>
    <property type="evidence" value="ECO:0007669"/>
    <property type="project" value="TreeGrafter"/>
</dbReference>
<dbReference type="PANTHER" id="PTHR48106:SF18">
    <property type="entry name" value="QUINONE OXIDOREDUCTASE PIG3"/>
    <property type="match status" value="1"/>
</dbReference>
<dbReference type="EMBL" id="FNDZ01000001">
    <property type="protein sequence ID" value="SDH95402.1"/>
    <property type="molecule type" value="Genomic_DNA"/>
</dbReference>
<feature type="domain" description="Enoyl reductase (ER)" evidence="3">
    <location>
        <begin position="41"/>
        <end position="350"/>
    </location>
</feature>
<name>A0A1G8GM02_9CLOT</name>
<dbReference type="Gene3D" id="3.40.50.720">
    <property type="entry name" value="NAD(P)-binding Rossmann-like Domain"/>
    <property type="match status" value="1"/>
</dbReference>
<dbReference type="InterPro" id="IPR011032">
    <property type="entry name" value="GroES-like_sf"/>
</dbReference>
<evidence type="ECO:0000256" key="2">
    <source>
        <dbReference type="ARBA" id="ARBA00023002"/>
    </source>
</evidence>
<dbReference type="InterPro" id="IPR036291">
    <property type="entry name" value="NAD(P)-bd_dom_sf"/>
</dbReference>
<keyword evidence="1" id="KW-0521">NADP</keyword>
<dbReference type="NCBIfam" id="TIGR02823">
    <property type="entry name" value="oxido_YhdH"/>
    <property type="match status" value="1"/>
</dbReference>
<dbReference type="Proteomes" id="UP000183255">
    <property type="component" value="Unassembled WGS sequence"/>
</dbReference>
<accession>A0A1G8GM02</accession>
<evidence type="ECO:0000259" key="3">
    <source>
        <dbReference type="SMART" id="SM00829"/>
    </source>
</evidence>
<dbReference type="Pfam" id="PF00107">
    <property type="entry name" value="ADH_zinc_N"/>
    <property type="match status" value="1"/>
</dbReference>